<dbReference type="EMBL" id="BFBY01000002">
    <property type="protein sequence ID" value="GBG04469.1"/>
    <property type="molecule type" value="Genomic_DNA"/>
</dbReference>
<keyword evidence="3" id="KW-1185">Reference proteome</keyword>
<dbReference type="RefSeq" id="WP_117117816.1">
    <property type="nucleotide sequence ID" value="NZ_BFBY01000002.1"/>
</dbReference>
<evidence type="ECO:0000313" key="3">
    <source>
        <dbReference type="Proteomes" id="UP000257317"/>
    </source>
</evidence>
<name>A0A2Z6TRW8_9LACO</name>
<organism evidence="2 3">
    <name type="scientific">Lactobacillus rodentium</name>
    <dbReference type="NCBI Taxonomy" id="947835"/>
    <lineage>
        <taxon>Bacteria</taxon>
        <taxon>Bacillati</taxon>
        <taxon>Bacillota</taxon>
        <taxon>Bacilli</taxon>
        <taxon>Lactobacillales</taxon>
        <taxon>Lactobacillaceae</taxon>
        <taxon>Lactobacillus</taxon>
    </lineage>
</organism>
<sequence>MKTGVVPDRWEQTVLTVQQSVDSISKVDKMQFSKTDLKPFTDINKVIDSFNLSVSALKQQTDGETNNLLGVGYNKQTDDANYGK</sequence>
<protein>
    <submittedName>
        <fullName evidence="2">Uncharacterized protein</fullName>
    </submittedName>
</protein>
<gene>
    <name evidence="2" type="ORF">LrDSM24759_03830</name>
</gene>
<reference evidence="3" key="1">
    <citation type="submission" date="2018-03" db="EMBL/GenBank/DDBJ databases">
        <title>New taxa in the Lactobacillus gasseri group.</title>
        <authorList>
            <person name="Tanizawa Y."/>
            <person name="Tohno M."/>
            <person name="Endo A."/>
            <person name="Arita M."/>
        </authorList>
    </citation>
    <scope>NUCLEOTIDE SEQUENCE [LARGE SCALE GENOMIC DNA]</scope>
    <source>
        <strain evidence="3">DSM 24759</strain>
    </source>
</reference>
<comment type="caution">
    <text evidence="2">The sequence shown here is derived from an EMBL/GenBank/DDBJ whole genome shotgun (WGS) entry which is preliminary data.</text>
</comment>
<dbReference type="OrthoDB" id="2229995at2"/>
<evidence type="ECO:0000313" key="2">
    <source>
        <dbReference type="EMBL" id="GBG04469.1"/>
    </source>
</evidence>
<proteinExistence type="predicted"/>
<dbReference type="AlphaFoldDB" id="A0A2Z6TRW8"/>
<dbReference type="Proteomes" id="UP000257317">
    <property type="component" value="Unassembled WGS sequence"/>
</dbReference>
<accession>A0A2Z6TRW8</accession>
<feature type="region of interest" description="Disordered" evidence="1">
    <location>
        <begin position="65"/>
        <end position="84"/>
    </location>
</feature>
<evidence type="ECO:0000256" key="1">
    <source>
        <dbReference type="SAM" id="MobiDB-lite"/>
    </source>
</evidence>